<gene>
    <name evidence="1" type="ORF">G3O08_14395</name>
</gene>
<evidence type="ECO:0000313" key="1">
    <source>
        <dbReference type="EMBL" id="NEN24694.1"/>
    </source>
</evidence>
<comment type="caution">
    <text evidence="1">The sequence shown here is derived from an EMBL/GenBank/DDBJ whole genome shotgun (WGS) entry which is preliminary data.</text>
</comment>
<organism evidence="1 2">
    <name type="scientific">Cryomorpha ignava</name>
    <dbReference type="NCBI Taxonomy" id="101383"/>
    <lineage>
        <taxon>Bacteria</taxon>
        <taxon>Pseudomonadati</taxon>
        <taxon>Bacteroidota</taxon>
        <taxon>Flavobacteriia</taxon>
        <taxon>Flavobacteriales</taxon>
        <taxon>Cryomorphaceae</taxon>
        <taxon>Cryomorpha</taxon>
    </lineage>
</organism>
<accession>A0A7K3WT77</accession>
<dbReference type="Proteomes" id="UP000486602">
    <property type="component" value="Unassembled WGS sequence"/>
</dbReference>
<keyword evidence="2" id="KW-1185">Reference proteome</keyword>
<evidence type="ECO:0000313" key="2">
    <source>
        <dbReference type="Proteomes" id="UP000486602"/>
    </source>
</evidence>
<reference evidence="1 2" key="1">
    <citation type="submission" date="2020-02" db="EMBL/GenBank/DDBJ databases">
        <title>Out from the shadows clarifying the taxonomy of the family Cryomorphaceae and related taxa by utilizing the GTDB taxonomic framework.</title>
        <authorList>
            <person name="Bowman J.P."/>
        </authorList>
    </citation>
    <scope>NUCLEOTIDE SEQUENCE [LARGE SCALE GENOMIC DNA]</scope>
    <source>
        <strain evidence="1 2">QSSC 1-22</strain>
    </source>
</reference>
<dbReference type="RefSeq" id="WP_163286088.1">
    <property type="nucleotide sequence ID" value="NZ_JAAGVY010000031.1"/>
</dbReference>
<dbReference type="EMBL" id="JAAGVY010000031">
    <property type="protein sequence ID" value="NEN24694.1"/>
    <property type="molecule type" value="Genomic_DNA"/>
</dbReference>
<dbReference type="InterPro" id="IPR025345">
    <property type="entry name" value="DUF4249"/>
</dbReference>
<dbReference type="Pfam" id="PF14054">
    <property type="entry name" value="DUF4249"/>
    <property type="match status" value="1"/>
</dbReference>
<proteinExistence type="predicted"/>
<dbReference type="AlphaFoldDB" id="A0A7K3WT77"/>
<protein>
    <submittedName>
        <fullName evidence="1">DUF4249 domain-containing protein</fullName>
    </submittedName>
</protein>
<name>A0A7K3WT77_9FLAO</name>
<dbReference type="PROSITE" id="PS51257">
    <property type="entry name" value="PROKAR_LIPOPROTEIN"/>
    <property type="match status" value="1"/>
</dbReference>
<sequence>MEFLVLKYVFRILILVAFTLLFASCEREIEIDVPTGETQIVVEGTIETGQPPVVLLSKTRGFFEPTSAQDIANSYIDNAEVRVNGILLNRICSDSLPPEFQAIVSGLIGISIEDLDDLRICAYIGLDPALIGTENTIYDLSVTAEGKELSATTKIPAIIEPDSVWFRLWADSPQYGYVFCNLSDPDTLNNAYRIFTKRIGPNDNNNPIDDLYYAPLGSTFIDEFFNGETIEVGFTRGQPANSIRPTDQGDESGYFEIGDTFIFKFCSITKASYEFYLTFESQQGANGSPFASPANVISNINGGLGIWAGYACSRDTIIAIP</sequence>